<dbReference type="SUPFAM" id="SSF88659">
    <property type="entry name" value="Sigma3 and sigma4 domains of RNA polymerase sigma factors"/>
    <property type="match status" value="1"/>
</dbReference>
<dbReference type="NCBIfam" id="TIGR02937">
    <property type="entry name" value="sigma70-ECF"/>
    <property type="match status" value="1"/>
</dbReference>
<keyword evidence="3" id="KW-0731">Sigma factor</keyword>
<dbReference type="GO" id="GO:0003677">
    <property type="term" value="F:DNA binding"/>
    <property type="evidence" value="ECO:0007669"/>
    <property type="project" value="UniProtKB-KW"/>
</dbReference>
<dbReference type="InterPro" id="IPR014284">
    <property type="entry name" value="RNA_pol_sigma-70_dom"/>
</dbReference>
<organism evidence="8 9">
    <name type="scientific">Thermobifida fusca TM51</name>
    <dbReference type="NCBI Taxonomy" id="1169414"/>
    <lineage>
        <taxon>Bacteria</taxon>
        <taxon>Bacillati</taxon>
        <taxon>Actinomycetota</taxon>
        <taxon>Actinomycetes</taxon>
        <taxon>Streptosporangiales</taxon>
        <taxon>Nocardiopsidaceae</taxon>
        <taxon>Thermobifida</taxon>
    </lineage>
</organism>
<evidence type="ECO:0000259" key="7">
    <source>
        <dbReference type="Pfam" id="PF08281"/>
    </source>
</evidence>
<dbReference type="AlphaFoldDB" id="A0A9P2T799"/>
<evidence type="ECO:0000259" key="6">
    <source>
        <dbReference type="Pfam" id="PF04542"/>
    </source>
</evidence>
<dbReference type="Pfam" id="PF04542">
    <property type="entry name" value="Sigma70_r2"/>
    <property type="match status" value="1"/>
</dbReference>
<gene>
    <name evidence="8" type="ORF">TM51_15496</name>
</gene>
<dbReference type="GO" id="GO:0006352">
    <property type="term" value="P:DNA-templated transcription initiation"/>
    <property type="evidence" value="ECO:0007669"/>
    <property type="project" value="InterPro"/>
</dbReference>
<feature type="domain" description="RNA polymerase sigma-70 region 2" evidence="6">
    <location>
        <begin position="16"/>
        <end position="81"/>
    </location>
</feature>
<dbReference type="InterPro" id="IPR013249">
    <property type="entry name" value="RNA_pol_sigma70_r4_t2"/>
</dbReference>
<evidence type="ECO:0000256" key="5">
    <source>
        <dbReference type="ARBA" id="ARBA00023163"/>
    </source>
</evidence>
<comment type="caution">
    <text evidence="8">The sequence shown here is derived from an EMBL/GenBank/DDBJ whole genome shotgun (WGS) entry which is preliminary data.</text>
</comment>
<dbReference type="Gene3D" id="1.10.10.10">
    <property type="entry name" value="Winged helix-like DNA-binding domain superfamily/Winged helix DNA-binding domain"/>
    <property type="match status" value="1"/>
</dbReference>
<reference evidence="8 9" key="1">
    <citation type="journal article" date="2013" name="Genome Announc.">
        <title>Draft Genome Sequence of the Lignocellulose Decomposer Thermobifida fusca Strain TM51.</title>
        <authorList>
            <person name="Toth A."/>
            <person name="Barna T."/>
            <person name="Nagy I."/>
            <person name="Horvath B."/>
            <person name="Nagy I."/>
            <person name="Tancsics A."/>
            <person name="Kriszt B."/>
            <person name="Baka E."/>
            <person name="Fekete C."/>
            <person name="Kukolya J."/>
        </authorList>
    </citation>
    <scope>NUCLEOTIDE SEQUENCE [LARGE SCALE GENOMIC DNA]</scope>
    <source>
        <strain evidence="8 9">TM51</strain>
    </source>
</reference>
<dbReference type="InterPro" id="IPR013325">
    <property type="entry name" value="RNA_pol_sigma_r2"/>
</dbReference>
<accession>A0A9P2T799</accession>
<dbReference type="Proteomes" id="UP000014184">
    <property type="component" value="Unassembled WGS sequence"/>
</dbReference>
<dbReference type="RefSeq" id="WP_011293439.1">
    <property type="nucleotide sequence ID" value="NZ_AOSG01000087.1"/>
</dbReference>
<evidence type="ECO:0000256" key="3">
    <source>
        <dbReference type="ARBA" id="ARBA00023082"/>
    </source>
</evidence>
<proteinExistence type="inferred from homology"/>
<evidence type="ECO:0000256" key="4">
    <source>
        <dbReference type="ARBA" id="ARBA00023125"/>
    </source>
</evidence>
<protein>
    <submittedName>
        <fullName evidence="8">RNA polymerase sigma factor</fullName>
    </submittedName>
</protein>
<evidence type="ECO:0000313" key="8">
    <source>
        <dbReference type="EMBL" id="EOR69967.1"/>
    </source>
</evidence>
<dbReference type="InterPro" id="IPR013324">
    <property type="entry name" value="RNA_pol_sigma_r3/r4-like"/>
</dbReference>
<dbReference type="InterPro" id="IPR036388">
    <property type="entry name" value="WH-like_DNA-bd_sf"/>
</dbReference>
<evidence type="ECO:0000256" key="1">
    <source>
        <dbReference type="ARBA" id="ARBA00010641"/>
    </source>
</evidence>
<dbReference type="InterPro" id="IPR007627">
    <property type="entry name" value="RNA_pol_sigma70_r2"/>
</dbReference>
<evidence type="ECO:0000313" key="9">
    <source>
        <dbReference type="Proteomes" id="UP000014184"/>
    </source>
</evidence>
<dbReference type="Pfam" id="PF08281">
    <property type="entry name" value="Sigma70_r4_2"/>
    <property type="match status" value="1"/>
</dbReference>
<feature type="domain" description="RNA polymerase sigma factor 70 region 4 type 2" evidence="7">
    <location>
        <begin position="108"/>
        <end position="158"/>
    </location>
</feature>
<dbReference type="SUPFAM" id="SSF88946">
    <property type="entry name" value="Sigma2 domain of RNA polymerase sigma factors"/>
    <property type="match status" value="1"/>
</dbReference>
<dbReference type="Gene3D" id="1.10.1740.10">
    <property type="match status" value="1"/>
</dbReference>
<dbReference type="EMBL" id="AOSG01000087">
    <property type="protein sequence ID" value="EOR69967.1"/>
    <property type="molecule type" value="Genomic_DNA"/>
</dbReference>
<dbReference type="CDD" id="cd06171">
    <property type="entry name" value="Sigma70_r4"/>
    <property type="match status" value="1"/>
</dbReference>
<dbReference type="InterPro" id="IPR014325">
    <property type="entry name" value="RNA_pol_sigma-E_actinobac"/>
</dbReference>
<sequence length="175" mass="20229">MDRATQATHDEFAEYVRRRGPALRRMAQSLVGNHADAEDLLQNALLKTFFAWDRITSPNARDQYVRRAMVNTQISEWRRRRLDVYPTDEIPEQRVDDPSWRTDLTDTVSRAINRLPHRQRLAVILRYYEDMSEAEIASVLGISVGTVKSTVSRAVAKLRHDADLVREQPSRPRSG</sequence>
<keyword evidence="2" id="KW-0805">Transcription regulation</keyword>
<keyword evidence="9" id="KW-1185">Reference proteome</keyword>
<name>A0A9P2T799_THEFU</name>
<keyword evidence="5" id="KW-0804">Transcription</keyword>
<dbReference type="GO" id="GO:0016987">
    <property type="term" value="F:sigma factor activity"/>
    <property type="evidence" value="ECO:0007669"/>
    <property type="project" value="UniProtKB-KW"/>
</dbReference>
<dbReference type="PANTHER" id="PTHR43133:SF50">
    <property type="entry name" value="ECF RNA POLYMERASE SIGMA FACTOR SIGM"/>
    <property type="match status" value="1"/>
</dbReference>
<keyword evidence="4" id="KW-0238">DNA-binding</keyword>
<dbReference type="NCBIfam" id="TIGR02983">
    <property type="entry name" value="SigE-fam_strep"/>
    <property type="match status" value="1"/>
</dbReference>
<dbReference type="InterPro" id="IPR039425">
    <property type="entry name" value="RNA_pol_sigma-70-like"/>
</dbReference>
<dbReference type="PANTHER" id="PTHR43133">
    <property type="entry name" value="RNA POLYMERASE ECF-TYPE SIGMA FACTO"/>
    <property type="match status" value="1"/>
</dbReference>
<comment type="similarity">
    <text evidence="1">Belongs to the sigma-70 factor family. ECF subfamily.</text>
</comment>
<evidence type="ECO:0000256" key="2">
    <source>
        <dbReference type="ARBA" id="ARBA00023015"/>
    </source>
</evidence>